<dbReference type="PANTHER" id="PTHR31669">
    <property type="entry name" value="PROTEIN FAR1-RELATED SEQUENCE 10-RELATED"/>
    <property type="match status" value="1"/>
</dbReference>
<dbReference type="Pfam" id="PF21056">
    <property type="entry name" value="ZSWIM1-3_RNaseH-like"/>
    <property type="match status" value="1"/>
</dbReference>
<evidence type="ECO:0000313" key="3">
    <source>
        <dbReference type="Proteomes" id="UP000266841"/>
    </source>
</evidence>
<comment type="caution">
    <text evidence="2">The sequence shown here is derived from an EMBL/GenBank/DDBJ whole genome shotgun (WGS) entry which is preliminary data.</text>
</comment>
<proteinExistence type="predicted"/>
<gene>
    <name evidence="2" type="ORF">THAOC_13666</name>
</gene>
<evidence type="ECO:0000313" key="2">
    <source>
        <dbReference type="EMBL" id="EJK65464.1"/>
    </source>
</evidence>
<dbReference type="EMBL" id="AGNL01015777">
    <property type="protein sequence ID" value="EJK65464.1"/>
    <property type="molecule type" value="Genomic_DNA"/>
</dbReference>
<dbReference type="PANTHER" id="PTHR31669:SF251">
    <property type="entry name" value="PROTEIN FAR1-RELATED SEQUENCE"/>
    <property type="match status" value="1"/>
</dbReference>
<dbReference type="AlphaFoldDB" id="K0SKF9"/>
<name>K0SKF9_THAOC</name>
<sequence>MYSVNEKVELGLKTTKTRCSRVEDAKHYRWTCKRSGTHKSTAQTRTGRVSLKCGCTCRITATHPLDPSGTGKRLKCVEIAAVSLEHTNGCLGPADPEMNFAVRQRAGRKYTDVFLSHVTREVKMGRYSTRDVKSCLVEYGYRDATLAEATNLRYRIKTGLPIKGWTKDDAKNDVEIGMMEDYLYSEELGNQVRKDPKQAVRDLVSMHKGLEQQVPGYMYDIATDSENRFTGTAWQTGRMRARLRKFGVMIFMDDCRSGINDQGFCFWHVVVHDADGKVQTVLGGMTMTASNEAVEYILKALITFCPEAVEVIKGMLADLGVREEPVKSVLSNCEYVGACAWHIVAIDFTNALKNITDYQACKKFFVDKLVNSTTCPNEWEQHFRVACHKWPAASEYLNELYRVKQRWGSAWRLNYFLLCSHCVRMFAAVRRHVRNAHVQRKPSPILHRRYNIYDRYRPSARQSAFEVATEADDEMRCESQTGPTSIKAVRFQNSDRAVQQLAKNSAAEICRSYNKRLKQRFCKFFPDRFRAPAIAPSDSPCNFESRSMVRQGIGPSLSMSSKHRSLQYRSRVSVASLVLLVSVS</sequence>
<dbReference type="Proteomes" id="UP000266841">
    <property type="component" value="Unassembled WGS sequence"/>
</dbReference>
<organism evidence="2 3">
    <name type="scientific">Thalassiosira oceanica</name>
    <name type="common">Marine diatom</name>
    <dbReference type="NCBI Taxonomy" id="159749"/>
    <lineage>
        <taxon>Eukaryota</taxon>
        <taxon>Sar</taxon>
        <taxon>Stramenopiles</taxon>
        <taxon>Ochrophyta</taxon>
        <taxon>Bacillariophyta</taxon>
        <taxon>Coscinodiscophyceae</taxon>
        <taxon>Thalassiosirophycidae</taxon>
        <taxon>Thalassiosirales</taxon>
        <taxon>Thalassiosiraceae</taxon>
        <taxon>Thalassiosira</taxon>
    </lineage>
</organism>
<dbReference type="InterPro" id="IPR048324">
    <property type="entry name" value="ZSWIM1-3_RNaseH-like"/>
</dbReference>
<dbReference type="GO" id="GO:0006355">
    <property type="term" value="P:regulation of DNA-templated transcription"/>
    <property type="evidence" value="ECO:0007669"/>
    <property type="project" value="InterPro"/>
</dbReference>
<protein>
    <recommendedName>
        <fullName evidence="1">ZSWIM1/3 RNaseH-like domain-containing protein</fullName>
    </recommendedName>
</protein>
<dbReference type="InterPro" id="IPR031052">
    <property type="entry name" value="FHY3/FAR1"/>
</dbReference>
<accession>K0SKF9</accession>
<keyword evidence="3" id="KW-1185">Reference proteome</keyword>
<feature type="domain" description="ZSWIM1/3 RNaseH-like" evidence="1">
    <location>
        <begin position="212"/>
        <end position="322"/>
    </location>
</feature>
<dbReference type="eggNOG" id="ENOG502SWE2">
    <property type="taxonomic scope" value="Eukaryota"/>
</dbReference>
<evidence type="ECO:0000259" key="1">
    <source>
        <dbReference type="Pfam" id="PF21056"/>
    </source>
</evidence>
<reference evidence="2 3" key="1">
    <citation type="journal article" date="2012" name="Genome Biol.">
        <title>Genome and low-iron response of an oceanic diatom adapted to chronic iron limitation.</title>
        <authorList>
            <person name="Lommer M."/>
            <person name="Specht M."/>
            <person name="Roy A.S."/>
            <person name="Kraemer L."/>
            <person name="Andreson R."/>
            <person name="Gutowska M.A."/>
            <person name="Wolf J."/>
            <person name="Bergner S.V."/>
            <person name="Schilhabel M.B."/>
            <person name="Klostermeier U.C."/>
            <person name="Beiko R.G."/>
            <person name="Rosenstiel P."/>
            <person name="Hippler M."/>
            <person name="Laroche J."/>
        </authorList>
    </citation>
    <scope>NUCLEOTIDE SEQUENCE [LARGE SCALE GENOMIC DNA]</scope>
    <source>
        <strain evidence="2 3">CCMP1005</strain>
    </source>
</reference>